<organism evidence="2">
    <name type="scientific">Singulisphaera sp. Ch08</name>
    <dbReference type="NCBI Taxonomy" id="3120278"/>
    <lineage>
        <taxon>Bacteria</taxon>
        <taxon>Pseudomonadati</taxon>
        <taxon>Planctomycetota</taxon>
        <taxon>Planctomycetia</taxon>
        <taxon>Isosphaerales</taxon>
        <taxon>Isosphaeraceae</taxon>
        <taxon>Singulisphaera</taxon>
    </lineage>
</organism>
<dbReference type="EMBL" id="CP155447">
    <property type="protein sequence ID" value="XBH08229.1"/>
    <property type="molecule type" value="Genomic_DNA"/>
</dbReference>
<evidence type="ECO:0000313" key="2">
    <source>
        <dbReference type="EMBL" id="XBH08229.1"/>
    </source>
</evidence>
<dbReference type="SUPFAM" id="SSF52172">
    <property type="entry name" value="CheY-like"/>
    <property type="match status" value="1"/>
</dbReference>
<dbReference type="InterPro" id="IPR011006">
    <property type="entry name" value="CheY-like_superfamily"/>
</dbReference>
<name>A0AAU7CT70_9BACT</name>
<protein>
    <recommendedName>
        <fullName evidence="3">Response regulatory domain-containing protein</fullName>
    </recommendedName>
</protein>
<feature type="region of interest" description="Disordered" evidence="1">
    <location>
        <begin position="254"/>
        <end position="290"/>
    </location>
</feature>
<sequence length="290" mass="31809">MEVGHDGNREAPALNASERSVWFVGDLDDPWVVGIVDALPRSVLRVNCAGEWSDELLHDLPDPVTLVIHRAFLTRRDGERLARLRKDRSASLRLILCVGPHIRYADLLRWSTLADVVLPEATVRETIARHVVCSVGEGRGEGRGAAPRPSIDVVSSNYELREALADVCLSAGYPTRKAANWNELEPGGLAIWDVPVLEADWGRVLARRAQVGMVVALIGLADRSLVSQARAQGASACLELPCDPADLIDVLDRLGSPSRSDRTHEVPPPPRVLRRASQKVVVEPRNETYN</sequence>
<accession>A0AAU7CT70</accession>
<evidence type="ECO:0000256" key="1">
    <source>
        <dbReference type="SAM" id="MobiDB-lite"/>
    </source>
</evidence>
<dbReference type="AlphaFoldDB" id="A0AAU7CT70"/>
<reference evidence="2" key="1">
    <citation type="submission" date="2024-05" db="EMBL/GenBank/DDBJ databases">
        <title>Planctomycetes of the genus Singulisphaera possess chitinolytic capabilities.</title>
        <authorList>
            <person name="Ivanova A."/>
        </authorList>
    </citation>
    <scope>NUCLEOTIDE SEQUENCE</scope>
    <source>
        <strain evidence="2">Ch08T</strain>
    </source>
</reference>
<evidence type="ECO:0008006" key="3">
    <source>
        <dbReference type="Google" id="ProtNLM"/>
    </source>
</evidence>
<gene>
    <name evidence="2" type="ORF">V5E97_19955</name>
</gene>
<proteinExistence type="predicted"/>
<dbReference type="RefSeq" id="WP_406701064.1">
    <property type="nucleotide sequence ID" value="NZ_CP155447.1"/>
</dbReference>